<dbReference type="HAMAP" id="MF_04110">
    <property type="entry name" value="ENDOLYSIN_T4"/>
    <property type="match status" value="1"/>
</dbReference>
<evidence type="ECO:0000256" key="7">
    <source>
        <dbReference type="RuleBase" id="RU003788"/>
    </source>
</evidence>
<dbReference type="EMBL" id="CP003915">
    <property type="protein sequence ID" value="AHG63199.1"/>
    <property type="molecule type" value="Genomic_DNA"/>
</dbReference>
<dbReference type="CDD" id="cd00737">
    <property type="entry name" value="lyz_endolysin_autolysin"/>
    <property type="match status" value="1"/>
</dbReference>
<dbReference type="GO" id="GO:0042742">
    <property type="term" value="P:defense response to bacterium"/>
    <property type="evidence" value="ECO:0007669"/>
    <property type="project" value="UniProtKB-KW"/>
</dbReference>
<dbReference type="Proteomes" id="UP000019095">
    <property type="component" value="Chromosome"/>
</dbReference>
<organism evidence="8 9">
    <name type="scientific">Advenella mimigardefordensis (strain DSM 17166 / LMG 22922 / DPN7)</name>
    <dbReference type="NCBI Taxonomy" id="1247726"/>
    <lineage>
        <taxon>Bacteria</taxon>
        <taxon>Pseudomonadati</taxon>
        <taxon>Pseudomonadota</taxon>
        <taxon>Betaproteobacteria</taxon>
        <taxon>Burkholderiales</taxon>
        <taxon>Alcaligenaceae</taxon>
    </lineage>
</organism>
<dbReference type="RefSeq" id="WP_222836919.1">
    <property type="nucleotide sequence ID" value="NZ_CP003915.1"/>
</dbReference>
<evidence type="ECO:0000313" key="8">
    <source>
        <dbReference type="EMBL" id="AHG63199.1"/>
    </source>
</evidence>
<comment type="similarity">
    <text evidence="7">Belongs to the glycosyl hydrolase 24 family.</text>
</comment>
<dbReference type="AlphaFoldDB" id="W0P8P2"/>
<keyword evidence="9" id="KW-1185">Reference proteome</keyword>
<evidence type="ECO:0000256" key="3">
    <source>
        <dbReference type="ARBA" id="ARBA00022638"/>
    </source>
</evidence>
<keyword evidence="4 7" id="KW-0378">Hydrolase</keyword>
<protein>
    <recommendedName>
        <fullName evidence="7">Lysozyme</fullName>
        <ecNumber evidence="7">3.2.1.17</ecNumber>
    </recommendedName>
</protein>
<comment type="catalytic activity">
    <reaction evidence="1 7">
        <text>Hydrolysis of (1-&gt;4)-beta-linkages between N-acetylmuramic acid and N-acetyl-D-glucosamine residues in a peptidoglycan and between N-acetyl-D-glucosamine residues in chitodextrins.</text>
        <dbReference type="EC" id="3.2.1.17"/>
    </reaction>
</comment>
<dbReference type="PATRIC" id="fig|1247726.3.peg.1207"/>
<dbReference type="eggNOG" id="COG3772">
    <property type="taxonomic scope" value="Bacteria"/>
</dbReference>
<dbReference type="Pfam" id="PF00959">
    <property type="entry name" value="Phage_lysozyme"/>
    <property type="match status" value="1"/>
</dbReference>
<dbReference type="GO" id="GO:0031640">
    <property type="term" value="P:killing of cells of another organism"/>
    <property type="evidence" value="ECO:0007669"/>
    <property type="project" value="UniProtKB-KW"/>
</dbReference>
<dbReference type="Gene3D" id="1.10.530.40">
    <property type="match status" value="1"/>
</dbReference>
<keyword evidence="2 7" id="KW-0929">Antimicrobial</keyword>
<dbReference type="PANTHER" id="PTHR38107">
    <property type="match status" value="1"/>
</dbReference>
<evidence type="ECO:0000313" key="9">
    <source>
        <dbReference type="Proteomes" id="UP000019095"/>
    </source>
</evidence>
<evidence type="ECO:0000256" key="6">
    <source>
        <dbReference type="ARBA" id="ARBA00023295"/>
    </source>
</evidence>
<dbReference type="STRING" id="1247726.MIM_c11010"/>
<dbReference type="InterPro" id="IPR023347">
    <property type="entry name" value="Lysozyme_dom_sf"/>
</dbReference>
<dbReference type="InterPro" id="IPR033907">
    <property type="entry name" value="Endolysin_autolysin"/>
</dbReference>
<keyword evidence="5" id="KW-1035">Host cytoplasm</keyword>
<evidence type="ECO:0000256" key="4">
    <source>
        <dbReference type="ARBA" id="ARBA00022801"/>
    </source>
</evidence>
<accession>W0P8P2</accession>
<dbReference type="InterPro" id="IPR051018">
    <property type="entry name" value="Bacteriophage_GH24"/>
</dbReference>
<dbReference type="KEGG" id="amim:MIM_c11010"/>
<sequence length="161" mass="18415">MNEEMKISQAGIDFIKSYEALRLQAYDDGVGVWTIGWGHTKGVKKGDKITVAQAEQYLRDDLVRFEKAVNEWVTVPLQQSQYDALVSFAFNVGTGNPDPKYGKTGFYWSTLRRLLNEGDYIGAANEFLRWDKAGGKVLAGLTRRRKDEYNMFLFREGFSHE</sequence>
<keyword evidence="6 7" id="KW-0326">Glycosidase</keyword>
<proteinExistence type="inferred from homology"/>
<dbReference type="GO" id="GO:0009253">
    <property type="term" value="P:peptidoglycan catabolic process"/>
    <property type="evidence" value="ECO:0007669"/>
    <property type="project" value="InterPro"/>
</dbReference>
<dbReference type="GO" id="GO:0003796">
    <property type="term" value="F:lysozyme activity"/>
    <property type="evidence" value="ECO:0007669"/>
    <property type="project" value="UniProtKB-EC"/>
</dbReference>
<dbReference type="GO" id="GO:0016998">
    <property type="term" value="P:cell wall macromolecule catabolic process"/>
    <property type="evidence" value="ECO:0007669"/>
    <property type="project" value="InterPro"/>
</dbReference>
<dbReference type="InterPro" id="IPR002196">
    <property type="entry name" value="Glyco_hydro_24"/>
</dbReference>
<keyword evidence="3 7" id="KW-0081">Bacteriolytic enzyme</keyword>
<reference evidence="8 9" key="1">
    <citation type="journal article" date="2014" name="Microbiology">
        <title>Unravelling the complete genome sequence of Advenella mimigardefordensis strain DPN7T and novel insights in the catabolism of the xenobiotic polythioester precursor 3,3'-dithiodipropionate.</title>
        <authorList>
            <person name="Wubbeler J.H."/>
            <person name="Hiessl S."/>
            <person name="Schuldes J."/>
            <person name="Thurmer A."/>
            <person name="Daniel R."/>
            <person name="Steinbuchel A."/>
        </authorList>
    </citation>
    <scope>NUCLEOTIDE SEQUENCE [LARGE SCALE GENOMIC DNA]</scope>
    <source>
        <strain evidence="9">DSM 17166 / LMG 22922 / DPN7</strain>
    </source>
</reference>
<dbReference type="InterPro" id="IPR034690">
    <property type="entry name" value="Endolysin_T4_type"/>
</dbReference>
<name>W0P8P2_ADVMD</name>
<dbReference type="PANTHER" id="PTHR38107:SF3">
    <property type="entry name" value="LYSOZYME RRRD-RELATED"/>
    <property type="match status" value="1"/>
</dbReference>
<evidence type="ECO:0000256" key="1">
    <source>
        <dbReference type="ARBA" id="ARBA00000632"/>
    </source>
</evidence>
<dbReference type="InterPro" id="IPR023346">
    <property type="entry name" value="Lysozyme-like_dom_sf"/>
</dbReference>
<dbReference type="HOGENOM" id="CLU_091641_3_3_4"/>
<evidence type="ECO:0000256" key="5">
    <source>
        <dbReference type="ARBA" id="ARBA00023200"/>
    </source>
</evidence>
<dbReference type="SUPFAM" id="SSF53955">
    <property type="entry name" value="Lysozyme-like"/>
    <property type="match status" value="1"/>
</dbReference>
<dbReference type="EC" id="3.2.1.17" evidence="7"/>
<gene>
    <name evidence="8" type="ORF">MIM_c11010</name>
</gene>
<evidence type="ECO:0000256" key="2">
    <source>
        <dbReference type="ARBA" id="ARBA00022529"/>
    </source>
</evidence>